<dbReference type="KEGG" id="min:Minf_0559"/>
<name>B3DZK0_METI4</name>
<accession>B3DZK0</accession>
<evidence type="ECO:0000313" key="2">
    <source>
        <dbReference type="Proteomes" id="UP000009149"/>
    </source>
</evidence>
<dbReference type="AlphaFoldDB" id="B3DZK0"/>
<reference evidence="1 2" key="1">
    <citation type="journal article" date="2008" name="Biol. Direct">
        <title>Complete genome sequence of the extremely acidophilic methanotroph isolate V4, Methylacidiphilum infernorum, a representative of the bacterial phylum Verrucomicrobia.</title>
        <authorList>
            <person name="Hou S."/>
            <person name="Makarova K.S."/>
            <person name="Saw J.H."/>
            <person name="Senin P."/>
            <person name="Ly B.V."/>
            <person name="Zhou Z."/>
            <person name="Ren Y."/>
            <person name="Wang J."/>
            <person name="Galperin M.Y."/>
            <person name="Omelchenko M.V."/>
            <person name="Wolf Y.I."/>
            <person name="Yutin N."/>
            <person name="Koonin E.V."/>
            <person name="Stott M.B."/>
            <person name="Mountain B.W."/>
            <person name="Crowe M.A."/>
            <person name="Smirnova A.V."/>
            <person name="Dunfield P.F."/>
            <person name="Feng L."/>
            <person name="Wang L."/>
            <person name="Alam M."/>
        </authorList>
    </citation>
    <scope>NUCLEOTIDE SEQUENCE [LARGE SCALE GENOMIC DNA]</scope>
    <source>
        <strain evidence="2">Isolate V4</strain>
    </source>
</reference>
<proteinExistence type="predicted"/>
<dbReference type="Proteomes" id="UP000009149">
    <property type="component" value="Chromosome"/>
</dbReference>
<dbReference type="EMBL" id="CP000975">
    <property type="protein sequence ID" value="ACD82617.1"/>
    <property type="molecule type" value="Genomic_DNA"/>
</dbReference>
<evidence type="ECO:0000313" key="1">
    <source>
        <dbReference type="EMBL" id="ACD82617.1"/>
    </source>
</evidence>
<organism evidence="1 2">
    <name type="scientific">Methylacidiphilum infernorum (isolate V4)</name>
    <name type="common">Methylokorus infernorum (strain V4)</name>
    <dbReference type="NCBI Taxonomy" id="481448"/>
    <lineage>
        <taxon>Bacteria</taxon>
        <taxon>Pseudomonadati</taxon>
        <taxon>Verrucomicrobiota</taxon>
        <taxon>Methylacidiphilae</taxon>
        <taxon>Methylacidiphilales</taxon>
        <taxon>Methylacidiphilaceae</taxon>
        <taxon>Methylacidiphilum (ex Ratnadevi et al. 2023)</taxon>
    </lineage>
</organism>
<sequence>MYPLNKLFFPASQHGETVPFSFLFGWNFSPSFFKAYRKAKIDISSYSSRVEYPK</sequence>
<gene>
    <name evidence="1" type="ordered locus">Minf_0559</name>
</gene>
<protein>
    <submittedName>
        <fullName evidence="1">Uncharacterized protein</fullName>
    </submittedName>
</protein>
<dbReference type="STRING" id="481448.Minf_0559"/>
<dbReference type="HOGENOM" id="CLU_3045213_0_0_0"/>